<dbReference type="GO" id="GO:0003677">
    <property type="term" value="F:DNA binding"/>
    <property type="evidence" value="ECO:0007669"/>
    <property type="project" value="InterPro"/>
</dbReference>
<keyword evidence="1" id="KW-0233">DNA recombination</keyword>
<organism evidence="3">
    <name type="scientific">Streptomyces sp. SID12501</name>
    <dbReference type="NCBI Taxonomy" id="2706042"/>
    <lineage>
        <taxon>Bacteria</taxon>
        <taxon>Bacillati</taxon>
        <taxon>Actinomycetota</taxon>
        <taxon>Actinomycetes</taxon>
        <taxon>Kitasatosporales</taxon>
        <taxon>Streptomycetaceae</taxon>
        <taxon>Streptomyces</taxon>
    </lineage>
</organism>
<evidence type="ECO:0000256" key="1">
    <source>
        <dbReference type="ARBA" id="ARBA00023172"/>
    </source>
</evidence>
<comment type="caution">
    <text evidence="3">The sequence shown here is derived from an EMBL/GenBank/DDBJ whole genome shotgun (WGS) entry which is preliminary data.</text>
</comment>
<dbReference type="InterPro" id="IPR011010">
    <property type="entry name" value="DNA_brk_join_enz"/>
</dbReference>
<gene>
    <name evidence="3" type="ORF">G3I71_48510</name>
</gene>
<dbReference type="InterPro" id="IPR013762">
    <property type="entry name" value="Integrase-like_cat_sf"/>
</dbReference>
<dbReference type="Gene3D" id="1.10.443.10">
    <property type="entry name" value="Intergrase catalytic core"/>
    <property type="match status" value="1"/>
</dbReference>
<accession>A0A6B3CAQ1</accession>
<dbReference type="Pfam" id="PF00589">
    <property type="entry name" value="Phage_integrase"/>
    <property type="match status" value="1"/>
</dbReference>
<proteinExistence type="predicted"/>
<reference evidence="3" key="1">
    <citation type="submission" date="2020-01" db="EMBL/GenBank/DDBJ databases">
        <title>Insect and environment-associated Actinomycetes.</title>
        <authorList>
            <person name="Currrie C."/>
            <person name="Chevrette M."/>
            <person name="Carlson C."/>
            <person name="Stubbendieck R."/>
            <person name="Wendt-Pienkowski E."/>
        </authorList>
    </citation>
    <scope>NUCLEOTIDE SEQUENCE</scope>
    <source>
        <strain evidence="3">SID12501</strain>
    </source>
</reference>
<dbReference type="InterPro" id="IPR002104">
    <property type="entry name" value="Integrase_catalytic"/>
</dbReference>
<dbReference type="GO" id="GO:0015074">
    <property type="term" value="P:DNA integration"/>
    <property type="evidence" value="ECO:0007669"/>
    <property type="project" value="InterPro"/>
</dbReference>
<name>A0A6B3CAQ1_9ACTN</name>
<dbReference type="RefSeq" id="WP_164325366.1">
    <property type="nucleotide sequence ID" value="NZ_JAAGLU010000796.1"/>
</dbReference>
<dbReference type="PROSITE" id="PS51898">
    <property type="entry name" value="TYR_RECOMBINASE"/>
    <property type="match status" value="1"/>
</dbReference>
<protein>
    <submittedName>
        <fullName evidence="3">Tyrosine-type recombinase/integrase</fullName>
    </submittedName>
</protein>
<feature type="domain" description="Tyr recombinase" evidence="2">
    <location>
        <begin position="1"/>
        <end position="139"/>
    </location>
</feature>
<dbReference type="EMBL" id="JAAGLU010000796">
    <property type="protein sequence ID" value="NEC93402.1"/>
    <property type="molecule type" value="Genomic_DNA"/>
</dbReference>
<dbReference type="SUPFAM" id="SSF56349">
    <property type="entry name" value="DNA breaking-rejoining enzymes"/>
    <property type="match status" value="1"/>
</dbReference>
<evidence type="ECO:0000313" key="3">
    <source>
        <dbReference type="EMBL" id="NEC93402.1"/>
    </source>
</evidence>
<dbReference type="GO" id="GO:0006310">
    <property type="term" value="P:DNA recombination"/>
    <property type="evidence" value="ECO:0007669"/>
    <property type="project" value="UniProtKB-KW"/>
</dbReference>
<feature type="non-terminal residue" evidence="3">
    <location>
        <position position="1"/>
    </location>
</feature>
<feature type="non-terminal residue" evidence="3">
    <location>
        <position position="139"/>
    </location>
</feature>
<dbReference type="AlphaFoldDB" id="A0A6B3CAQ1"/>
<sequence>DAVVEHLDGAWRQMTLLLAGTGMRWGEAAGLHWGRVDTKRGFIEVAEVWSDAEGAMKAFPKGKRPRQVPIPTWLDLGTAQRGACTIGDGHDVCRGPLVLASATGTVLDLDNFRKRWASACKAAGVGHVRVHDLRHTYAS</sequence>
<evidence type="ECO:0000259" key="2">
    <source>
        <dbReference type="PROSITE" id="PS51898"/>
    </source>
</evidence>